<dbReference type="GO" id="GO:0000976">
    <property type="term" value="F:transcription cis-regulatory region binding"/>
    <property type="evidence" value="ECO:0007669"/>
    <property type="project" value="TreeGrafter"/>
</dbReference>
<dbReference type="InterPro" id="IPR028082">
    <property type="entry name" value="Peripla_BP_I"/>
</dbReference>
<dbReference type="InterPro" id="IPR000843">
    <property type="entry name" value="HTH_LacI"/>
</dbReference>
<protein>
    <submittedName>
        <fullName evidence="7">LacI family transcriptional regulator</fullName>
    </submittedName>
</protein>
<dbReference type="Gene3D" id="1.10.260.40">
    <property type="entry name" value="lambda repressor-like DNA-binding domains"/>
    <property type="match status" value="1"/>
</dbReference>
<proteinExistence type="predicted"/>
<organism evidence="7 8">
    <name type="scientific">Curtobacterium flaccumfaciens pv. flaccumfaciens</name>
    <dbReference type="NCBI Taxonomy" id="138532"/>
    <lineage>
        <taxon>Bacteria</taxon>
        <taxon>Bacillati</taxon>
        <taxon>Actinomycetota</taxon>
        <taxon>Actinomycetes</taxon>
        <taxon>Micrococcales</taxon>
        <taxon>Microbacteriaceae</taxon>
        <taxon>Curtobacterium</taxon>
    </lineage>
</organism>
<accession>A0A9Q2ZLU9</accession>
<evidence type="ECO:0000256" key="5">
    <source>
        <dbReference type="SAM" id="MobiDB-lite"/>
    </source>
</evidence>
<dbReference type="Proteomes" id="UP000709437">
    <property type="component" value="Unassembled WGS sequence"/>
</dbReference>
<sequence>MVEARHQRTSDGRHGLADQRTAPPTVYDVASAAGVSIATVSRVLRTPDAVREGTRDRVQAAIRSLGYVPSGNARALAGKRTGVVGLLLPGFDVVPDERPDLVTDGGVRVVDDRRHVTQPFSSNLYFDEVLRGAETEAWQRGLALMVAAGRGSSRDVIVNDVAGRVDGLAVLAQTVPDDLLEHVARRIPVVVLADDRRSHGFDSVSVDNAAGMRTLASHVIGRLGIRSLAYVAGPIDSPDDMERSAGFRAALADHGVPASAVRTVHGDFGRARARELAVSLLSDVVPRAVVCSNDQSALGVLDAAAARGLRVPEDLVVTGFDGIDAGRFSSPRLTTVHQPMGALGRAAVLAIVDRLERREGPPRAVRLPVEVLLRESCPPAL</sequence>
<evidence type="ECO:0000256" key="2">
    <source>
        <dbReference type="ARBA" id="ARBA00023015"/>
    </source>
</evidence>
<keyword evidence="2" id="KW-0805">Transcription regulation</keyword>
<name>A0A9Q2ZLU9_9MICO</name>
<dbReference type="Gene3D" id="3.40.50.2300">
    <property type="match status" value="2"/>
</dbReference>
<evidence type="ECO:0000313" key="7">
    <source>
        <dbReference type="EMBL" id="MBT1540859.1"/>
    </source>
</evidence>
<dbReference type="PANTHER" id="PTHR30146:SF148">
    <property type="entry name" value="HTH-TYPE TRANSCRIPTIONAL REPRESSOR PURR-RELATED"/>
    <property type="match status" value="1"/>
</dbReference>
<dbReference type="AlphaFoldDB" id="A0A9Q2ZLU9"/>
<gene>
    <name evidence="7" type="ORF">KK103_03730</name>
</gene>
<evidence type="ECO:0000256" key="4">
    <source>
        <dbReference type="ARBA" id="ARBA00023163"/>
    </source>
</evidence>
<dbReference type="PANTHER" id="PTHR30146">
    <property type="entry name" value="LACI-RELATED TRANSCRIPTIONAL REPRESSOR"/>
    <property type="match status" value="1"/>
</dbReference>
<keyword evidence="1" id="KW-0678">Repressor</keyword>
<dbReference type="SUPFAM" id="SSF53822">
    <property type="entry name" value="Periplasmic binding protein-like I"/>
    <property type="match status" value="1"/>
</dbReference>
<dbReference type="GO" id="GO:0003700">
    <property type="term" value="F:DNA-binding transcription factor activity"/>
    <property type="evidence" value="ECO:0007669"/>
    <property type="project" value="TreeGrafter"/>
</dbReference>
<dbReference type="PROSITE" id="PS50932">
    <property type="entry name" value="HTH_LACI_2"/>
    <property type="match status" value="1"/>
</dbReference>
<comment type="caution">
    <text evidence="7">The sequence shown here is derived from an EMBL/GenBank/DDBJ whole genome shotgun (WGS) entry which is preliminary data.</text>
</comment>
<dbReference type="CDD" id="cd01392">
    <property type="entry name" value="HTH_LacI"/>
    <property type="match status" value="1"/>
</dbReference>
<evidence type="ECO:0000256" key="3">
    <source>
        <dbReference type="ARBA" id="ARBA00023125"/>
    </source>
</evidence>
<dbReference type="InterPro" id="IPR010982">
    <property type="entry name" value="Lambda_DNA-bd_dom_sf"/>
</dbReference>
<evidence type="ECO:0000259" key="6">
    <source>
        <dbReference type="PROSITE" id="PS50932"/>
    </source>
</evidence>
<dbReference type="SUPFAM" id="SSF47413">
    <property type="entry name" value="lambda repressor-like DNA-binding domains"/>
    <property type="match status" value="1"/>
</dbReference>
<dbReference type="Pfam" id="PF13377">
    <property type="entry name" value="Peripla_BP_3"/>
    <property type="match status" value="1"/>
</dbReference>
<dbReference type="PROSITE" id="PS00356">
    <property type="entry name" value="HTH_LACI_1"/>
    <property type="match status" value="1"/>
</dbReference>
<dbReference type="Pfam" id="PF00356">
    <property type="entry name" value="LacI"/>
    <property type="match status" value="1"/>
</dbReference>
<reference evidence="7" key="1">
    <citation type="submission" date="2021-05" db="EMBL/GenBank/DDBJ databases">
        <title>Whole genome sequence of Curtobacterium flaccumfaciens pv. flaccumfaciens strain CFBP 3417.</title>
        <authorList>
            <person name="Osdaghi E."/>
            <person name="Taghouti G."/>
            <person name="Portier P."/>
            <person name="Fazliarab A."/>
            <person name="Taghavi S.M."/>
            <person name="Briand M."/>
            <person name="Le-Saux M."/>
            <person name="Jacques M.-A."/>
        </authorList>
    </citation>
    <scope>NUCLEOTIDE SEQUENCE</scope>
    <source>
        <strain evidence="7">CFBP 3417</strain>
    </source>
</reference>
<dbReference type="InterPro" id="IPR046335">
    <property type="entry name" value="LacI/GalR-like_sensor"/>
</dbReference>
<dbReference type="CDD" id="cd06267">
    <property type="entry name" value="PBP1_LacI_sugar_binding-like"/>
    <property type="match status" value="1"/>
</dbReference>
<dbReference type="SMART" id="SM00354">
    <property type="entry name" value="HTH_LACI"/>
    <property type="match status" value="1"/>
</dbReference>
<keyword evidence="4" id="KW-0804">Transcription</keyword>
<feature type="compositionally biased region" description="Basic and acidic residues" evidence="5">
    <location>
        <begin position="1"/>
        <end position="17"/>
    </location>
</feature>
<keyword evidence="3" id="KW-0238">DNA-binding</keyword>
<evidence type="ECO:0000256" key="1">
    <source>
        <dbReference type="ARBA" id="ARBA00022491"/>
    </source>
</evidence>
<evidence type="ECO:0000313" key="8">
    <source>
        <dbReference type="Proteomes" id="UP000709437"/>
    </source>
</evidence>
<feature type="domain" description="HTH lacI-type" evidence="6">
    <location>
        <begin position="24"/>
        <end position="78"/>
    </location>
</feature>
<dbReference type="EMBL" id="JAHEWX010000003">
    <property type="protein sequence ID" value="MBT1540859.1"/>
    <property type="molecule type" value="Genomic_DNA"/>
</dbReference>
<feature type="region of interest" description="Disordered" evidence="5">
    <location>
        <begin position="1"/>
        <end position="23"/>
    </location>
</feature>